<evidence type="ECO:0000256" key="10">
    <source>
        <dbReference type="ARBA" id="ARBA00047785"/>
    </source>
</evidence>
<evidence type="ECO:0000256" key="4">
    <source>
        <dbReference type="ARBA" id="ARBA00023098"/>
    </source>
</evidence>
<evidence type="ECO:0000256" key="1">
    <source>
        <dbReference type="ARBA" id="ARBA00005189"/>
    </source>
</evidence>
<dbReference type="AlphaFoldDB" id="A0A934IK89"/>
<dbReference type="GO" id="GO:0043810">
    <property type="term" value="F:ornithine-acyl [acyl carrier protein] N-acyltransferase activity"/>
    <property type="evidence" value="ECO:0007669"/>
    <property type="project" value="UniProtKB-EC"/>
</dbReference>
<comment type="caution">
    <text evidence="11">The sequence shown here is derived from an EMBL/GenBank/DDBJ whole genome shotgun (WGS) entry which is preliminary data.</text>
</comment>
<name>A0A934IK89_9RHOB</name>
<comment type="pathway">
    <text evidence="1">Lipid metabolism.</text>
</comment>
<evidence type="ECO:0000256" key="9">
    <source>
        <dbReference type="ARBA" id="ARBA00045724"/>
    </source>
</evidence>
<keyword evidence="2" id="KW-0444">Lipid biosynthesis</keyword>
<keyword evidence="3" id="KW-0808">Transferase</keyword>
<keyword evidence="5" id="KW-0012">Acyltransferase</keyword>
<reference evidence="11" key="1">
    <citation type="submission" date="2020-12" db="EMBL/GenBank/DDBJ databases">
        <title>Bacterial taxonomy.</title>
        <authorList>
            <person name="Pan X."/>
        </authorList>
    </citation>
    <scope>NUCLEOTIDE SEQUENCE</scope>
    <source>
        <strain evidence="11">KCTC 52957</strain>
    </source>
</reference>
<comment type="similarity">
    <text evidence="6">Belongs to the acetyltransferase family. OlsB subfamily.</text>
</comment>
<dbReference type="InterPro" id="IPR016181">
    <property type="entry name" value="Acyl_CoA_acyltransferase"/>
</dbReference>
<protein>
    <recommendedName>
        <fullName evidence="8">L-ornithine N(alpha)-acyltransferase</fullName>
        <ecNumber evidence="7">2.3.2.30</ecNumber>
    </recommendedName>
</protein>
<evidence type="ECO:0000256" key="3">
    <source>
        <dbReference type="ARBA" id="ARBA00022679"/>
    </source>
</evidence>
<evidence type="ECO:0000256" key="6">
    <source>
        <dbReference type="ARBA" id="ARBA00038095"/>
    </source>
</evidence>
<sequence length="244" mass="26232">MIILERGALRARAADGQKDLAASHALRARVFPTDRAGGDRFDAHCQHVLIEDSATGVLRGSFRIFAMADGRGVARSYSAQFYDLDALESYPGAMLEIGRFCLDPESQDPDLVRLAWGALTRLVDAQDIALLFGCASFPDTDAAAHAVAFAHLAARHLAPPRWRPRRKAAMTVPLTPGPVAPARAMAAMPPLLRTYLGMGGWVSDHAVIDRTMGTMHVFTGVEIAAIPPARARLLRAIAGAETAR</sequence>
<keyword evidence="4" id="KW-0443">Lipid metabolism</keyword>
<dbReference type="Proteomes" id="UP000642488">
    <property type="component" value="Unassembled WGS sequence"/>
</dbReference>
<dbReference type="GO" id="GO:0006629">
    <property type="term" value="P:lipid metabolic process"/>
    <property type="evidence" value="ECO:0007669"/>
    <property type="project" value="UniProtKB-KW"/>
</dbReference>
<dbReference type="EC" id="2.3.2.30" evidence="7"/>
<evidence type="ECO:0000256" key="2">
    <source>
        <dbReference type="ARBA" id="ARBA00022516"/>
    </source>
</evidence>
<proteinExistence type="inferred from homology"/>
<dbReference type="Pfam" id="PF13444">
    <property type="entry name" value="Acetyltransf_5"/>
    <property type="match status" value="1"/>
</dbReference>
<evidence type="ECO:0000313" key="11">
    <source>
        <dbReference type="EMBL" id="MBJ3763499.1"/>
    </source>
</evidence>
<gene>
    <name evidence="11" type="ORF">ILP92_12155</name>
</gene>
<evidence type="ECO:0000313" key="12">
    <source>
        <dbReference type="Proteomes" id="UP000642488"/>
    </source>
</evidence>
<dbReference type="EMBL" id="JAEKPD010000010">
    <property type="protein sequence ID" value="MBJ3763499.1"/>
    <property type="molecule type" value="Genomic_DNA"/>
</dbReference>
<dbReference type="PANTHER" id="PTHR37323:SF1">
    <property type="entry name" value="L-ORNITHINE N(ALPHA)-ACYLTRANSFERASE"/>
    <property type="match status" value="1"/>
</dbReference>
<organism evidence="11 12">
    <name type="scientific">Palleronia pontilimi</name>
    <dbReference type="NCBI Taxonomy" id="1964209"/>
    <lineage>
        <taxon>Bacteria</taxon>
        <taxon>Pseudomonadati</taxon>
        <taxon>Pseudomonadota</taxon>
        <taxon>Alphaproteobacteria</taxon>
        <taxon>Rhodobacterales</taxon>
        <taxon>Roseobacteraceae</taxon>
        <taxon>Palleronia</taxon>
    </lineage>
</organism>
<comment type="function">
    <text evidence="9">Catalyzes the first step in the biosynthesis of ornithine lipids, which are phosphorus-free membrane lipids. Catalyzes the 3-hydroxyacyl-acyl carrier protein-dependent acylation of ornithine to form lyso-ornithine lipid (LOL).</text>
</comment>
<dbReference type="SUPFAM" id="SSF55729">
    <property type="entry name" value="Acyl-CoA N-acyltransferases (Nat)"/>
    <property type="match status" value="1"/>
</dbReference>
<evidence type="ECO:0000256" key="8">
    <source>
        <dbReference type="ARBA" id="ARBA00039866"/>
    </source>
</evidence>
<comment type="catalytic activity">
    <reaction evidence="10">
        <text>a (3R)-hydroxyacyl-[ACP] + L-ornithine = a lyso-ornithine lipid + holo-[ACP] + H(+)</text>
        <dbReference type="Rhea" id="RHEA:20633"/>
        <dbReference type="Rhea" id="RHEA-COMP:9685"/>
        <dbReference type="Rhea" id="RHEA-COMP:9945"/>
        <dbReference type="ChEBI" id="CHEBI:15378"/>
        <dbReference type="ChEBI" id="CHEBI:46911"/>
        <dbReference type="ChEBI" id="CHEBI:64479"/>
        <dbReference type="ChEBI" id="CHEBI:78827"/>
        <dbReference type="ChEBI" id="CHEBI:138482"/>
        <dbReference type="EC" id="2.3.2.30"/>
    </reaction>
    <physiologicalReaction direction="left-to-right" evidence="10">
        <dbReference type="Rhea" id="RHEA:20634"/>
    </physiologicalReaction>
</comment>
<dbReference type="InterPro" id="IPR052351">
    <property type="entry name" value="Ornithine_N-alpha-AT"/>
</dbReference>
<keyword evidence="12" id="KW-1185">Reference proteome</keyword>
<evidence type="ECO:0000256" key="5">
    <source>
        <dbReference type="ARBA" id="ARBA00023315"/>
    </source>
</evidence>
<dbReference type="PANTHER" id="PTHR37323">
    <property type="entry name" value="GCN5-RELATED N-ACETYLTRANSFERASE"/>
    <property type="match status" value="1"/>
</dbReference>
<accession>A0A934IK89</accession>
<dbReference type="RefSeq" id="WP_198916663.1">
    <property type="nucleotide sequence ID" value="NZ_JAEKPD010000010.1"/>
</dbReference>
<evidence type="ECO:0000256" key="7">
    <source>
        <dbReference type="ARBA" id="ARBA00039058"/>
    </source>
</evidence>
<dbReference type="Gene3D" id="3.40.630.30">
    <property type="match status" value="1"/>
</dbReference>